<evidence type="ECO:0000259" key="1">
    <source>
        <dbReference type="Pfam" id="PF00685"/>
    </source>
</evidence>
<feature type="domain" description="Sulfotransferase" evidence="1">
    <location>
        <begin position="37"/>
        <end position="72"/>
    </location>
</feature>
<dbReference type="Proteomes" id="UP000886998">
    <property type="component" value="Unassembled WGS sequence"/>
</dbReference>
<dbReference type="InterPro" id="IPR000863">
    <property type="entry name" value="Sulfotransferase_dom"/>
</dbReference>
<organism evidence="2 3">
    <name type="scientific">Trichonephila inaurata madagascariensis</name>
    <dbReference type="NCBI Taxonomy" id="2747483"/>
    <lineage>
        <taxon>Eukaryota</taxon>
        <taxon>Metazoa</taxon>
        <taxon>Ecdysozoa</taxon>
        <taxon>Arthropoda</taxon>
        <taxon>Chelicerata</taxon>
        <taxon>Arachnida</taxon>
        <taxon>Araneae</taxon>
        <taxon>Araneomorphae</taxon>
        <taxon>Entelegynae</taxon>
        <taxon>Araneoidea</taxon>
        <taxon>Nephilidae</taxon>
        <taxon>Trichonephila</taxon>
        <taxon>Trichonephila inaurata</taxon>
    </lineage>
</organism>
<reference evidence="2" key="1">
    <citation type="submission" date="2020-08" db="EMBL/GenBank/DDBJ databases">
        <title>Multicomponent nature underlies the extraordinary mechanical properties of spider dragline silk.</title>
        <authorList>
            <person name="Kono N."/>
            <person name="Nakamura H."/>
            <person name="Mori M."/>
            <person name="Yoshida Y."/>
            <person name="Ohtoshi R."/>
            <person name="Malay A.D."/>
            <person name="Moran D.A.P."/>
            <person name="Tomita M."/>
            <person name="Numata K."/>
            <person name="Arakawa K."/>
        </authorList>
    </citation>
    <scope>NUCLEOTIDE SEQUENCE</scope>
</reference>
<sequence>LAELGPILRLILNNPDFPWGKCGKIILSEDFELSKKDPKDITFIRKGVVGDWRNYFSPTQNARLEKKFRERTVGTDLQSLWRDDM</sequence>
<dbReference type="AlphaFoldDB" id="A0A8X6Y463"/>
<keyword evidence="3" id="KW-1185">Reference proteome</keyword>
<comment type="caution">
    <text evidence="2">The sequence shown here is derived from an EMBL/GenBank/DDBJ whole genome shotgun (WGS) entry which is preliminary data.</text>
</comment>
<name>A0A8X6Y463_9ARAC</name>
<dbReference type="SUPFAM" id="SSF52540">
    <property type="entry name" value="P-loop containing nucleoside triphosphate hydrolases"/>
    <property type="match status" value="1"/>
</dbReference>
<feature type="non-terminal residue" evidence="2">
    <location>
        <position position="1"/>
    </location>
</feature>
<dbReference type="Gene3D" id="3.40.50.300">
    <property type="entry name" value="P-loop containing nucleotide triphosphate hydrolases"/>
    <property type="match status" value="1"/>
</dbReference>
<proteinExistence type="predicted"/>
<evidence type="ECO:0000313" key="2">
    <source>
        <dbReference type="EMBL" id="GFY63962.1"/>
    </source>
</evidence>
<accession>A0A8X6Y463</accession>
<dbReference type="InterPro" id="IPR027417">
    <property type="entry name" value="P-loop_NTPase"/>
</dbReference>
<dbReference type="Pfam" id="PF00685">
    <property type="entry name" value="Sulfotransfer_1"/>
    <property type="match status" value="1"/>
</dbReference>
<evidence type="ECO:0000313" key="3">
    <source>
        <dbReference type="Proteomes" id="UP000886998"/>
    </source>
</evidence>
<dbReference type="EMBL" id="BMAV01015019">
    <property type="protein sequence ID" value="GFY63962.1"/>
    <property type="molecule type" value="Genomic_DNA"/>
</dbReference>
<dbReference type="GO" id="GO:0008146">
    <property type="term" value="F:sulfotransferase activity"/>
    <property type="evidence" value="ECO:0007669"/>
    <property type="project" value="InterPro"/>
</dbReference>
<dbReference type="OrthoDB" id="6433460at2759"/>
<gene>
    <name evidence="2" type="primary">AVEN_109111_1</name>
    <name evidence="2" type="ORF">TNIN_286501</name>
</gene>
<protein>
    <submittedName>
        <fullName evidence="2">Sulfotransfer_1 domain-containing protein</fullName>
    </submittedName>
</protein>